<organism evidence="1 2">
    <name type="scientific">Hymenochirus boettgeri</name>
    <name type="common">Congo dwarf clawed frog</name>
    <dbReference type="NCBI Taxonomy" id="247094"/>
    <lineage>
        <taxon>Eukaryota</taxon>
        <taxon>Metazoa</taxon>
        <taxon>Chordata</taxon>
        <taxon>Craniata</taxon>
        <taxon>Vertebrata</taxon>
        <taxon>Euteleostomi</taxon>
        <taxon>Amphibia</taxon>
        <taxon>Batrachia</taxon>
        <taxon>Anura</taxon>
        <taxon>Pipoidea</taxon>
        <taxon>Pipidae</taxon>
        <taxon>Pipinae</taxon>
        <taxon>Hymenochirus</taxon>
    </lineage>
</organism>
<evidence type="ECO:0000313" key="2">
    <source>
        <dbReference type="Proteomes" id="UP000812440"/>
    </source>
</evidence>
<dbReference type="EMBL" id="JAACNH010000003">
    <property type="protein sequence ID" value="KAG8449070.1"/>
    <property type="molecule type" value="Genomic_DNA"/>
</dbReference>
<protein>
    <submittedName>
        <fullName evidence="1">Uncharacterized protein</fullName>
    </submittedName>
</protein>
<accession>A0A8T2K0A3</accession>
<evidence type="ECO:0000313" key="1">
    <source>
        <dbReference type="EMBL" id="KAG8449070.1"/>
    </source>
</evidence>
<dbReference type="Proteomes" id="UP000812440">
    <property type="component" value="Chromosome 8_10"/>
</dbReference>
<keyword evidence="2" id="KW-1185">Reference proteome</keyword>
<gene>
    <name evidence="1" type="ORF">GDO86_015935</name>
</gene>
<sequence length="67" mass="7677">MLIIYLYTINKKVKPFYITTQTIGSSAINKGLCTHDCKCKNSRNDDNCVWAAVINLLTLEVVHRFKD</sequence>
<proteinExistence type="predicted"/>
<comment type="caution">
    <text evidence="1">The sequence shown here is derived from an EMBL/GenBank/DDBJ whole genome shotgun (WGS) entry which is preliminary data.</text>
</comment>
<dbReference type="AlphaFoldDB" id="A0A8T2K0A3"/>
<name>A0A8T2K0A3_9PIPI</name>
<reference evidence="1" key="1">
    <citation type="thesis" date="2020" institute="ProQuest LLC" country="789 East Eisenhower Parkway, Ann Arbor, MI, USA">
        <title>Comparative Genomics and Chromosome Evolution.</title>
        <authorList>
            <person name="Mudd A.B."/>
        </authorList>
    </citation>
    <scope>NUCLEOTIDE SEQUENCE</scope>
    <source>
        <strain evidence="1">Female2</strain>
        <tissue evidence="1">Blood</tissue>
    </source>
</reference>